<evidence type="ECO:0000259" key="1">
    <source>
        <dbReference type="Pfam" id="PF00535"/>
    </source>
</evidence>
<keyword evidence="2" id="KW-0808">Transferase</keyword>
<protein>
    <submittedName>
        <fullName evidence="2">Glycosyl transferase, family II</fullName>
    </submittedName>
</protein>
<dbReference type="PANTHER" id="PTHR10859:SF91">
    <property type="entry name" value="DOLICHYL-PHOSPHATE BETA-GLUCOSYLTRANSFERASE"/>
    <property type="match status" value="1"/>
</dbReference>
<sequence length="239" mass="27114">MLYKSSFAIVIPVYNHEQMIRDVVQKSLGLGLPVFVVDDGSTDSSFKKIKDIPNIKIIRHPFNKGKGAALLTGFIQAAKTADWAVTLDADGQHNPDDALNMIQAVSSHPSLIIGMRTGMSGTNVPWTSRFGRKFSNFWVWASGGLWLSDTQTGFRIYPLPQVLNLDVKARRFQFEVEVLAKAMWKKIPIIETPVSVNYHPGTKRISHFRPFRDFIRNSTTFTSLIFQRIFIPQSIRKKF</sequence>
<feature type="domain" description="Glycosyltransferase 2-like" evidence="1">
    <location>
        <begin position="9"/>
        <end position="129"/>
    </location>
</feature>
<dbReference type="Proteomes" id="UP000663720">
    <property type="component" value="Chromosome"/>
</dbReference>
<gene>
    <name evidence="2" type="ORF">dnl_18640</name>
</gene>
<dbReference type="PANTHER" id="PTHR10859">
    <property type="entry name" value="GLYCOSYL TRANSFERASE"/>
    <property type="match status" value="1"/>
</dbReference>
<accession>A0A975GFW0</accession>
<dbReference type="InterPro" id="IPR001173">
    <property type="entry name" value="Glyco_trans_2-like"/>
</dbReference>
<dbReference type="EMBL" id="CP061799">
    <property type="protein sequence ID" value="QTA79589.1"/>
    <property type="molecule type" value="Genomic_DNA"/>
</dbReference>
<keyword evidence="3" id="KW-1185">Reference proteome</keyword>
<dbReference type="KEGG" id="dli:dnl_18640"/>
<dbReference type="Gene3D" id="3.90.550.10">
    <property type="entry name" value="Spore Coat Polysaccharide Biosynthesis Protein SpsA, Chain A"/>
    <property type="match status" value="1"/>
</dbReference>
<dbReference type="CDD" id="cd04179">
    <property type="entry name" value="DPM_DPG-synthase_like"/>
    <property type="match status" value="1"/>
</dbReference>
<dbReference type="GO" id="GO:0016740">
    <property type="term" value="F:transferase activity"/>
    <property type="evidence" value="ECO:0007669"/>
    <property type="project" value="UniProtKB-KW"/>
</dbReference>
<dbReference type="AlphaFoldDB" id="A0A975GFW0"/>
<organism evidence="2 3">
    <name type="scientific">Desulfonema limicola</name>
    <dbReference type="NCBI Taxonomy" id="45656"/>
    <lineage>
        <taxon>Bacteria</taxon>
        <taxon>Pseudomonadati</taxon>
        <taxon>Thermodesulfobacteriota</taxon>
        <taxon>Desulfobacteria</taxon>
        <taxon>Desulfobacterales</taxon>
        <taxon>Desulfococcaceae</taxon>
        <taxon>Desulfonema</taxon>
    </lineage>
</organism>
<reference evidence="2" key="1">
    <citation type="journal article" date="2021" name="Microb. Physiol.">
        <title>Proteogenomic Insights into the Physiology of Marine, Sulfate-Reducing, Filamentous Desulfonema limicola and Desulfonema magnum.</title>
        <authorList>
            <person name="Schnaars V."/>
            <person name="Wohlbrand L."/>
            <person name="Scheve S."/>
            <person name="Hinrichs C."/>
            <person name="Reinhardt R."/>
            <person name="Rabus R."/>
        </authorList>
    </citation>
    <scope>NUCLEOTIDE SEQUENCE</scope>
    <source>
        <strain evidence="2">5ac10</strain>
    </source>
</reference>
<dbReference type="SUPFAM" id="SSF53448">
    <property type="entry name" value="Nucleotide-diphospho-sugar transferases"/>
    <property type="match status" value="1"/>
</dbReference>
<proteinExistence type="predicted"/>
<name>A0A975GFW0_9BACT</name>
<evidence type="ECO:0000313" key="2">
    <source>
        <dbReference type="EMBL" id="QTA79589.1"/>
    </source>
</evidence>
<dbReference type="GO" id="GO:0006487">
    <property type="term" value="P:protein N-linked glycosylation"/>
    <property type="evidence" value="ECO:0007669"/>
    <property type="project" value="TreeGrafter"/>
</dbReference>
<dbReference type="Pfam" id="PF00535">
    <property type="entry name" value="Glycos_transf_2"/>
    <property type="match status" value="1"/>
</dbReference>
<dbReference type="InterPro" id="IPR029044">
    <property type="entry name" value="Nucleotide-diphossugar_trans"/>
</dbReference>
<dbReference type="RefSeq" id="WP_207691326.1">
    <property type="nucleotide sequence ID" value="NZ_CP061799.1"/>
</dbReference>
<evidence type="ECO:0000313" key="3">
    <source>
        <dbReference type="Proteomes" id="UP000663720"/>
    </source>
</evidence>